<comment type="catalytic activity">
    <reaction evidence="8">
        <text>Preferential cleavage: Arg-|-Xaa, Lys-|-Xaa.</text>
        <dbReference type="EC" id="3.4.21.4"/>
    </reaction>
</comment>
<evidence type="ECO:0000256" key="8">
    <source>
        <dbReference type="ARBA" id="ARBA00036320"/>
    </source>
</evidence>
<dbReference type="PRINTS" id="PR00722">
    <property type="entry name" value="CHYMOTRYPSIN"/>
</dbReference>
<dbReference type="InterPro" id="IPR009003">
    <property type="entry name" value="Peptidase_S1_PA"/>
</dbReference>
<comment type="subcellular location">
    <subcellularLocation>
        <location evidence="1">Secreted</location>
        <location evidence="1">Extracellular space</location>
    </subcellularLocation>
</comment>
<dbReference type="Gene3D" id="2.40.10.10">
    <property type="entry name" value="Trypsin-like serine proteases"/>
    <property type="match status" value="2"/>
</dbReference>
<evidence type="ECO:0000256" key="2">
    <source>
        <dbReference type="ARBA" id="ARBA00022670"/>
    </source>
</evidence>
<gene>
    <name evidence="11" type="ORF">C0J50_9036</name>
</gene>
<keyword evidence="5" id="KW-0865">Zymogen</keyword>
<comment type="similarity">
    <text evidence="7">Belongs to the peptidase S1 family. CLIP subfamily.</text>
</comment>
<dbReference type="GO" id="GO:0006508">
    <property type="term" value="P:proteolysis"/>
    <property type="evidence" value="ECO:0007669"/>
    <property type="project" value="UniProtKB-KW"/>
</dbReference>
<dbReference type="PROSITE" id="PS50240">
    <property type="entry name" value="TRYPSIN_DOM"/>
    <property type="match status" value="1"/>
</dbReference>
<keyword evidence="3" id="KW-0378">Hydrolase</keyword>
<evidence type="ECO:0000256" key="1">
    <source>
        <dbReference type="ARBA" id="ARBA00004239"/>
    </source>
</evidence>
<accession>A0AAD5AD06</accession>
<organism evidence="11 12">
    <name type="scientific">Silurus asotus</name>
    <name type="common">Amur catfish</name>
    <name type="synonym">Parasilurus asotus</name>
    <dbReference type="NCBI Taxonomy" id="30991"/>
    <lineage>
        <taxon>Eukaryota</taxon>
        <taxon>Metazoa</taxon>
        <taxon>Chordata</taxon>
        <taxon>Craniata</taxon>
        <taxon>Vertebrata</taxon>
        <taxon>Euteleostomi</taxon>
        <taxon>Actinopterygii</taxon>
        <taxon>Neopterygii</taxon>
        <taxon>Teleostei</taxon>
        <taxon>Ostariophysi</taxon>
        <taxon>Siluriformes</taxon>
        <taxon>Siluridae</taxon>
        <taxon>Silurus</taxon>
    </lineage>
</organism>
<dbReference type="SMART" id="SM00020">
    <property type="entry name" value="Tryp_SPc"/>
    <property type="match status" value="1"/>
</dbReference>
<dbReference type="InterPro" id="IPR001254">
    <property type="entry name" value="Trypsin_dom"/>
</dbReference>
<dbReference type="GO" id="GO:0005615">
    <property type="term" value="C:extracellular space"/>
    <property type="evidence" value="ECO:0007669"/>
    <property type="project" value="TreeGrafter"/>
</dbReference>
<keyword evidence="6" id="KW-1015">Disulfide bond</keyword>
<name>A0AAD5AD06_SILAS</name>
<dbReference type="Proteomes" id="UP001205998">
    <property type="component" value="Unassembled WGS sequence"/>
</dbReference>
<dbReference type="InterPro" id="IPR043504">
    <property type="entry name" value="Peptidase_S1_PA_chymotrypsin"/>
</dbReference>
<dbReference type="GO" id="GO:0004252">
    <property type="term" value="F:serine-type endopeptidase activity"/>
    <property type="evidence" value="ECO:0007669"/>
    <property type="project" value="UniProtKB-EC"/>
</dbReference>
<evidence type="ECO:0000256" key="5">
    <source>
        <dbReference type="ARBA" id="ARBA00023145"/>
    </source>
</evidence>
<evidence type="ECO:0000256" key="6">
    <source>
        <dbReference type="ARBA" id="ARBA00023157"/>
    </source>
</evidence>
<dbReference type="PROSITE" id="PS00134">
    <property type="entry name" value="TRYPSIN_HIS"/>
    <property type="match status" value="1"/>
</dbReference>
<dbReference type="InterPro" id="IPR018114">
    <property type="entry name" value="TRYPSIN_HIS"/>
</dbReference>
<keyword evidence="2" id="KW-0645">Protease</keyword>
<dbReference type="PANTHER" id="PTHR24264:SF67">
    <property type="entry name" value="TRYPSIN-3-LIKE"/>
    <property type="match status" value="1"/>
</dbReference>
<feature type="non-terminal residue" evidence="11">
    <location>
        <position position="1"/>
    </location>
</feature>
<keyword evidence="4" id="KW-0720">Serine protease</keyword>
<keyword evidence="12" id="KW-1185">Reference proteome</keyword>
<dbReference type="FunFam" id="2.40.10.10:FF:000002">
    <property type="entry name" value="Transmembrane protease serine"/>
    <property type="match status" value="1"/>
</dbReference>
<dbReference type="InterPro" id="IPR050127">
    <property type="entry name" value="Serine_Proteases_S1"/>
</dbReference>
<evidence type="ECO:0000313" key="12">
    <source>
        <dbReference type="Proteomes" id="UP001205998"/>
    </source>
</evidence>
<protein>
    <recommendedName>
        <fullName evidence="9">trypsin</fullName>
        <ecNumber evidence="9">3.4.21.4</ecNumber>
    </recommendedName>
</protein>
<evidence type="ECO:0000256" key="7">
    <source>
        <dbReference type="ARBA" id="ARBA00024195"/>
    </source>
</evidence>
<evidence type="ECO:0000256" key="4">
    <source>
        <dbReference type="ARBA" id="ARBA00022825"/>
    </source>
</evidence>
<dbReference type="SUPFAM" id="SSF50494">
    <property type="entry name" value="Trypsin-like serine proteases"/>
    <property type="match status" value="1"/>
</dbReference>
<dbReference type="CDD" id="cd00190">
    <property type="entry name" value="Tryp_SPc"/>
    <property type="match status" value="1"/>
</dbReference>
<evidence type="ECO:0000259" key="10">
    <source>
        <dbReference type="PROSITE" id="PS50240"/>
    </source>
</evidence>
<dbReference type="FunFam" id="2.40.10.10:FF:000005">
    <property type="entry name" value="Serine protease 37"/>
    <property type="match status" value="1"/>
</dbReference>
<dbReference type="InterPro" id="IPR001314">
    <property type="entry name" value="Peptidase_S1A"/>
</dbReference>
<feature type="domain" description="Peptidase S1" evidence="10">
    <location>
        <begin position="10"/>
        <end position="225"/>
    </location>
</feature>
<dbReference type="Pfam" id="PF00089">
    <property type="entry name" value="Trypsin"/>
    <property type="match status" value="1"/>
</dbReference>
<evidence type="ECO:0000256" key="3">
    <source>
        <dbReference type="ARBA" id="ARBA00022801"/>
    </source>
</evidence>
<feature type="non-terminal residue" evidence="11">
    <location>
        <position position="233"/>
    </location>
</feature>
<dbReference type="PANTHER" id="PTHR24264">
    <property type="entry name" value="TRYPSIN-RELATED"/>
    <property type="match status" value="1"/>
</dbReference>
<comment type="caution">
    <text evidence="11">The sequence shown here is derived from an EMBL/GenBank/DDBJ whole genome shotgun (WGS) entry which is preliminary data.</text>
</comment>
<dbReference type="EC" id="3.4.21.4" evidence="9"/>
<evidence type="ECO:0000313" key="11">
    <source>
        <dbReference type="EMBL" id="KAI5614449.1"/>
    </source>
</evidence>
<sequence>YAPSPHLARYIVSLQTTKGQHFCVGSLVHKYWVLTAAHCNTGVDQMMIVAGDNSLGKYEGMEQYSKPHSFTPHPLYNKSSYNADIMLIKLRAPIKLNRYVSLAPLPKQNTGVLPGQSCQVSGWRSTSQGKGVSLLTLHSVNLPIISTAKCNSSKSINGSITSNMICADYRTGEKDTCKWNSGESLVCKGQLYGLSSWGNICGDAGFPGVYTAVARFRRWIDRTIYRSFIRCQR</sequence>
<proteinExistence type="inferred from homology"/>
<reference evidence="11" key="1">
    <citation type="submission" date="2018-07" db="EMBL/GenBank/DDBJ databases">
        <title>Comparative genomics of catfishes provides insights into carnivory and benthic adaptation.</title>
        <authorList>
            <person name="Zhang Y."/>
            <person name="Wang D."/>
            <person name="Peng Z."/>
            <person name="Zheng S."/>
            <person name="Shao F."/>
            <person name="Tao W."/>
        </authorList>
    </citation>
    <scope>NUCLEOTIDE SEQUENCE</scope>
    <source>
        <strain evidence="11">Chongqing</strain>
    </source>
</reference>
<dbReference type="AlphaFoldDB" id="A0AAD5AD06"/>
<dbReference type="EMBL" id="MU558692">
    <property type="protein sequence ID" value="KAI5614449.1"/>
    <property type="molecule type" value="Genomic_DNA"/>
</dbReference>
<evidence type="ECO:0000256" key="9">
    <source>
        <dbReference type="ARBA" id="ARBA00038868"/>
    </source>
</evidence>